<dbReference type="Gene3D" id="1.25.40.380">
    <property type="entry name" value="Protein of unknown function DUF1810"/>
    <property type="match status" value="1"/>
</dbReference>
<dbReference type="SUPFAM" id="SSF140736">
    <property type="entry name" value="Rv1873-like"/>
    <property type="match status" value="1"/>
</dbReference>
<protein>
    <submittedName>
        <fullName evidence="1">Uncharacterized protein (DUF1810 family)</fullName>
    </submittedName>
</protein>
<proteinExistence type="predicted"/>
<dbReference type="InterPro" id="IPR036287">
    <property type="entry name" value="Rv1873-like_sf"/>
</dbReference>
<reference evidence="1 2" key="1">
    <citation type="submission" date="2020-08" db="EMBL/GenBank/DDBJ databases">
        <title>Genomic Encyclopedia of Type Strains, Phase IV (KMG-IV): sequencing the most valuable type-strain genomes for metagenomic binning, comparative biology and taxonomic classification.</title>
        <authorList>
            <person name="Goeker M."/>
        </authorList>
    </citation>
    <scope>NUCLEOTIDE SEQUENCE [LARGE SCALE GENOMIC DNA]</scope>
    <source>
        <strain evidence="1 2">DSM 100021</strain>
    </source>
</reference>
<dbReference type="Proteomes" id="UP000544107">
    <property type="component" value="Unassembled WGS sequence"/>
</dbReference>
<dbReference type="AlphaFoldDB" id="A0A7W6MWX5"/>
<evidence type="ECO:0000313" key="2">
    <source>
        <dbReference type="Proteomes" id="UP000544107"/>
    </source>
</evidence>
<name>A0A7W6MWX5_9HYPH</name>
<organism evidence="1 2">
    <name type="scientific">Allorhizobium taibaishanense</name>
    <dbReference type="NCBI Taxonomy" id="887144"/>
    <lineage>
        <taxon>Bacteria</taxon>
        <taxon>Pseudomonadati</taxon>
        <taxon>Pseudomonadota</taxon>
        <taxon>Alphaproteobacteria</taxon>
        <taxon>Hyphomicrobiales</taxon>
        <taxon>Rhizobiaceae</taxon>
        <taxon>Rhizobium/Agrobacterium group</taxon>
        <taxon>Allorhizobium</taxon>
    </lineage>
</organism>
<feature type="non-terminal residue" evidence="1">
    <location>
        <position position="44"/>
    </location>
</feature>
<evidence type="ECO:0000313" key="1">
    <source>
        <dbReference type="EMBL" id="MBB4010684.1"/>
    </source>
</evidence>
<gene>
    <name evidence="1" type="ORF">GGQ71_004992</name>
</gene>
<dbReference type="EMBL" id="JACIED010000013">
    <property type="protein sequence ID" value="MBB4010684.1"/>
    <property type="molecule type" value="Genomic_DNA"/>
</dbReference>
<dbReference type="RefSeq" id="WP_184412921.1">
    <property type="nucleotide sequence ID" value="NZ_JACIED010000013.1"/>
</dbReference>
<accession>A0A7W6MWX5</accession>
<sequence>MGFDLGRFVKAQHEVYDNALQELRDGKKKSHWMWFIFPQIHGLG</sequence>
<dbReference type="InterPro" id="IPR014937">
    <property type="entry name" value="DUF1810"/>
</dbReference>
<dbReference type="Pfam" id="PF08837">
    <property type="entry name" value="DUF1810"/>
    <property type="match status" value="1"/>
</dbReference>
<comment type="caution">
    <text evidence="1">The sequence shown here is derived from an EMBL/GenBank/DDBJ whole genome shotgun (WGS) entry which is preliminary data.</text>
</comment>